<evidence type="ECO:0000256" key="1">
    <source>
        <dbReference type="SAM" id="Coils"/>
    </source>
</evidence>
<keyword evidence="3" id="KW-1185">Reference proteome</keyword>
<evidence type="ECO:0000313" key="3">
    <source>
        <dbReference type="Proteomes" id="UP000692954"/>
    </source>
</evidence>
<sequence>MLRPRYISYSSNITQGGLQAIQQSVNQECLRNGSSTKQLVQKFVPFIKERDSMNRLVTKLQSISPERTERKTSCGAVNQNKEMWKQNSQVKIKSPTKKFLISNDVSLSKQRSFSNVDNKLKLVQAYTDRLQINQDESIQQINMNQDDINFQMQITNQENVKINTQRSPIKIRVVKQDSQHSDLFNKNIQHQNSEKLKLYKQLLEKQKLYNNGEIRKSDIKLPALLFKQYIKEILDGNQKIKEVINSQDESKYEFPPEFEQKIIQMKKDVRKMKNKLKNWEKDRRTSEDLRHLKEVADSIIQRNE</sequence>
<evidence type="ECO:0000313" key="2">
    <source>
        <dbReference type="EMBL" id="CAD8098785.1"/>
    </source>
</evidence>
<accession>A0A8S1P789</accession>
<proteinExistence type="predicted"/>
<name>A0A8S1P789_9CILI</name>
<feature type="coiled-coil region" evidence="1">
    <location>
        <begin position="262"/>
        <end position="289"/>
    </location>
</feature>
<reference evidence="2" key="1">
    <citation type="submission" date="2021-01" db="EMBL/GenBank/DDBJ databases">
        <authorList>
            <consortium name="Genoscope - CEA"/>
            <person name="William W."/>
        </authorList>
    </citation>
    <scope>NUCLEOTIDE SEQUENCE</scope>
</reference>
<keyword evidence="1" id="KW-0175">Coiled coil</keyword>
<dbReference type="AlphaFoldDB" id="A0A8S1P789"/>
<gene>
    <name evidence="2" type="ORF">PSON_ATCC_30995.1.T0700306</name>
</gene>
<dbReference type="EMBL" id="CAJJDN010000070">
    <property type="protein sequence ID" value="CAD8098785.1"/>
    <property type="molecule type" value="Genomic_DNA"/>
</dbReference>
<protein>
    <submittedName>
        <fullName evidence="2">Uncharacterized protein</fullName>
    </submittedName>
</protein>
<comment type="caution">
    <text evidence="2">The sequence shown here is derived from an EMBL/GenBank/DDBJ whole genome shotgun (WGS) entry which is preliminary data.</text>
</comment>
<organism evidence="2 3">
    <name type="scientific">Paramecium sonneborni</name>
    <dbReference type="NCBI Taxonomy" id="65129"/>
    <lineage>
        <taxon>Eukaryota</taxon>
        <taxon>Sar</taxon>
        <taxon>Alveolata</taxon>
        <taxon>Ciliophora</taxon>
        <taxon>Intramacronucleata</taxon>
        <taxon>Oligohymenophorea</taxon>
        <taxon>Peniculida</taxon>
        <taxon>Parameciidae</taxon>
        <taxon>Paramecium</taxon>
    </lineage>
</organism>
<dbReference type="OrthoDB" id="289907at2759"/>
<dbReference type="Proteomes" id="UP000692954">
    <property type="component" value="Unassembled WGS sequence"/>
</dbReference>